<name>A0A6A6M5I5_HEVBR</name>
<dbReference type="EMBL" id="JAAGAX010000008">
    <property type="protein sequence ID" value="KAF2307219.1"/>
    <property type="molecule type" value="Genomic_DNA"/>
</dbReference>
<organism evidence="2 3">
    <name type="scientific">Hevea brasiliensis</name>
    <name type="common">Para rubber tree</name>
    <name type="synonym">Siphonia brasiliensis</name>
    <dbReference type="NCBI Taxonomy" id="3981"/>
    <lineage>
        <taxon>Eukaryota</taxon>
        <taxon>Viridiplantae</taxon>
        <taxon>Streptophyta</taxon>
        <taxon>Embryophyta</taxon>
        <taxon>Tracheophyta</taxon>
        <taxon>Spermatophyta</taxon>
        <taxon>Magnoliopsida</taxon>
        <taxon>eudicotyledons</taxon>
        <taxon>Gunneridae</taxon>
        <taxon>Pentapetalae</taxon>
        <taxon>rosids</taxon>
        <taxon>fabids</taxon>
        <taxon>Malpighiales</taxon>
        <taxon>Euphorbiaceae</taxon>
        <taxon>Crotonoideae</taxon>
        <taxon>Micrandreae</taxon>
        <taxon>Hevea</taxon>
    </lineage>
</organism>
<protein>
    <submittedName>
        <fullName evidence="2">Uncharacterized protein</fullName>
    </submittedName>
</protein>
<comment type="caution">
    <text evidence="2">The sequence shown here is derived from an EMBL/GenBank/DDBJ whole genome shotgun (WGS) entry which is preliminary data.</text>
</comment>
<gene>
    <name evidence="2" type="ORF">GH714_025522</name>
</gene>
<evidence type="ECO:0000313" key="2">
    <source>
        <dbReference type="EMBL" id="KAF2307219.1"/>
    </source>
</evidence>
<keyword evidence="3" id="KW-1185">Reference proteome</keyword>
<dbReference type="AlphaFoldDB" id="A0A6A6M5I5"/>
<evidence type="ECO:0000313" key="3">
    <source>
        <dbReference type="Proteomes" id="UP000467840"/>
    </source>
</evidence>
<reference evidence="2 3" key="1">
    <citation type="journal article" date="2020" name="Mol. Plant">
        <title>The Chromosome-Based Rubber Tree Genome Provides New Insights into Spurge Genome Evolution and Rubber Biosynthesis.</title>
        <authorList>
            <person name="Liu J."/>
            <person name="Shi C."/>
            <person name="Shi C.C."/>
            <person name="Li W."/>
            <person name="Zhang Q.J."/>
            <person name="Zhang Y."/>
            <person name="Li K."/>
            <person name="Lu H.F."/>
            <person name="Shi C."/>
            <person name="Zhu S.T."/>
            <person name="Xiao Z.Y."/>
            <person name="Nan H."/>
            <person name="Yue Y."/>
            <person name="Zhu X.G."/>
            <person name="Wu Y."/>
            <person name="Hong X.N."/>
            <person name="Fan G.Y."/>
            <person name="Tong Y."/>
            <person name="Zhang D."/>
            <person name="Mao C.L."/>
            <person name="Liu Y.L."/>
            <person name="Hao S.J."/>
            <person name="Liu W.Q."/>
            <person name="Lv M.Q."/>
            <person name="Zhang H.B."/>
            <person name="Liu Y."/>
            <person name="Hu-Tang G.R."/>
            <person name="Wang J.P."/>
            <person name="Wang J.H."/>
            <person name="Sun Y.H."/>
            <person name="Ni S.B."/>
            <person name="Chen W.B."/>
            <person name="Zhang X.C."/>
            <person name="Jiao Y.N."/>
            <person name="Eichler E.E."/>
            <person name="Li G.H."/>
            <person name="Liu X."/>
            <person name="Gao L.Z."/>
        </authorList>
    </citation>
    <scope>NUCLEOTIDE SEQUENCE [LARGE SCALE GENOMIC DNA]</scope>
    <source>
        <strain evidence="3">cv. GT1</strain>
        <tissue evidence="2">Leaf</tissue>
    </source>
</reference>
<feature type="region of interest" description="Disordered" evidence="1">
    <location>
        <begin position="83"/>
        <end position="107"/>
    </location>
</feature>
<evidence type="ECO:0000256" key="1">
    <source>
        <dbReference type="SAM" id="MobiDB-lite"/>
    </source>
</evidence>
<sequence>MMVDDDDVGFGEFKFQSLNPKVHSNPTVIDGRDSAVAAATDDDDWGDFDNSGGIPHTLSLPQISKPLDLFDFSTEQKMKNNECELNQPGSAPDLSGSNSVDETNKNDTNSDLNLCLLNLGVVEPNRNAHPPDSSCNWVYPNGNDLNANGKDEMKLNSHWDPLNLNTNVTNSNKDGTNLVSKEVKWSSNGGNSVLVADNWDLIMVVMMMMIMGGNSRMQNPKLRWVMRFLR</sequence>
<accession>A0A6A6M5I5</accession>
<dbReference type="Proteomes" id="UP000467840">
    <property type="component" value="Chromosome 9"/>
</dbReference>
<proteinExistence type="predicted"/>